<accession>A0A506U3D1</accession>
<evidence type="ECO:0000313" key="3">
    <source>
        <dbReference type="Proteomes" id="UP000318801"/>
    </source>
</evidence>
<dbReference type="Pfam" id="PF08867">
    <property type="entry name" value="FRG"/>
    <property type="match status" value="1"/>
</dbReference>
<dbReference type="Proteomes" id="UP000318801">
    <property type="component" value="Unassembled WGS sequence"/>
</dbReference>
<evidence type="ECO:0000313" key="2">
    <source>
        <dbReference type="EMBL" id="TPW27791.1"/>
    </source>
</evidence>
<comment type="caution">
    <text evidence="2">The sequence shown here is derived from an EMBL/GenBank/DDBJ whole genome shotgun (WGS) entry which is preliminary data.</text>
</comment>
<dbReference type="OrthoDB" id="9816036at2"/>
<dbReference type="AlphaFoldDB" id="A0A506U3D1"/>
<proteinExistence type="predicted"/>
<sequence length="221" mass="26146">MARPRIEKFDSLWEILKEIEAWGNIEGKRSIYRGHTSYQHRLRPGIFRRQNERIKNNERHVFRELITQHPRDFADDIGVFEKLVRMQHYGLPTRLLDVTYNPLVAVYFACEISSGKDAEVIAIHVDEDHFKYFDSDTIRCISNLANLSQSEIREIKDCKKSDELNKSNSGARLYDFIMQERPNFKQNINIEHLKDTYLVSPRLNNPRIQSQDGAFFNIWSQ</sequence>
<dbReference type="EMBL" id="VHLG01000015">
    <property type="protein sequence ID" value="TPW27791.1"/>
    <property type="molecule type" value="Genomic_DNA"/>
</dbReference>
<reference evidence="2 3" key="1">
    <citation type="submission" date="2019-06" db="EMBL/GenBank/DDBJ databases">
        <authorList>
            <person name="Li M."/>
        </authorList>
    </citation>
    <scope>NUCLEOTIDE SEQUENCE [LARGE SCALE GENOMIC DNA]</scope>
    <source>
        <strain evidence="2 3">BGMRC2036</strain>
    </source>
</reference>
<keyword evidence="3" id="KW-1185">Reference proteome</keyword>
<dbReference type="RefSeq" id="WP_141150600.1">
    <property type="nucleotide sequence ID" value="NZ_VHLG01000015.1"/>
</dbReference>
<feature type="domain" description="FRG" evidence="1">
    <location>
        <begin position="26"/>
        <end position="121"/>
    </location>
</feature>
<dbReference type="InterPro" id="IPR014966">
    <property type="entry name" value="FRG-dom"/>
</dbReference>
<evidence type="ECO:0000259" key="1">
    <source>
        <dbReference type="SMART" id="SM00901"/>
    </source>
</evidence>
<protein>
    <submittedName>
        <fullName evidence="2">FRG domain-containing protein</fullName>
    </submittedName>
</protein>
<gene>
    <name evidence="2" type="ORF">FJU08_18840</name>
</gene>
<dbReference type="SMART" id="SM00901">
    <property type="entry name" value="FRG"/>
    <property type="match status" value="1"/>
</dbReference>
<organism evidence="2 3">
    <name type="scientific">Martelella alba</name>
    <dbReference type="NCBI Taxonomy" id="2590451"/>
    <lineage>
        <taxon>Bacteria</taxon>
        <taxon>Pseudomonadati</taxon>
        <taxon>Pseudomonadota</taxon>
        <taxon>Alphaproteobacteria</taxon>
        <taxon>Hyphomicrobiales</taxon>
        <taxon>Aurantimonadaceae</taxon>
        <taxon>Martelella</taxon>
    </lineage>
</organism>
<name>A0A506U3D1_9HYPH</name>